<accession>A0ABX9XJT1</accession>
<evidence type="ECO:0000313" key="5">
    <source>
        <dbReference type="EMBL" id="ROZ84468.1"/>
    </source>
</evidence>
<evidence type="ECO:0000256" key="3">
    <source>
        <dbReference type="ARBA" id="ARBA00023163"/>
    </source>
</evidence>
<dbReference type="InterPro" id="IPR032687">
    <property type="entry name" value="AraC-type_N"/>
</dbReference>
<evidence type="ECO:0000259" key="4">
    <source>
        <dbReference type="PROSITE" id="PS01124"/>
    </source>
</evidence>
<dbReference type="PROSITE" id="PS01124">
    <property type="entry name" value="HTH_ARAC_FAMILY_2"/>
    <property type="match status" value="1"/>
</dbReference>
<dbReference type="PANTHER" id="PTHR47894">
    <property type="entry name" value="HTH-TYPE TRANSCRIPTIONAL REGULATOR GADX"/>
    <property type="match status" value="1"/>
</dbReference>
<dbReference type="PANTHER" id="PTHR47894:SF1">
    <property type="entry name" value="HTH-TYPE TRANSCRIPTIONAL REGULATOR VQSM"/>
    <property type="match status" value="1"/>
</dbReference>
<gene>
    <name evidence="5" type="ORF">EF096_10600</name>
</gene>
<protein>
    <submittedName>
        <fullName evidence="5">AraC family transcriptional regulator</fullName>
    </submittedName>
</protein>
<dbReference type="EMBL" id="RKKU01000011">
    <property type="protein sequence ID" value="ROZ84468.1"/>
    <property type="molecule type" value="Genomic_DNA"/>
</dbReference>
<evidence type="ECO:0000313" key="6">
    <source>
        <dbReference type="Proteomes" id="UP000275199"/>
    </source>
</evidence>
<evidence type="ECO:0000256" key="1">
    <source>
        <dbReference type="ARBA" id="ARBA00023015"/>
    </source>
</evidence>
<keyword evidence="2" id="KW-0238">DNA-binding</keyword>
<feature type="domain" description="HTH araC/xylS-type" evidence="4">
    <location>
        <begin position="239"/>
        <end position="336"/>
    </location>
</feature>
<dbReference type="Gene3D" id="1.10.10.60">
    <property type="entry name" value="Homeodomain-like"/>
    <property type="match status" value="1"/>
</dbReference>
<proteinExistence type="predicted"/>
<dbReference type="InterPro" id="IPR009057">
    <property type="entry name" value="Homeodomain-like_sf"/>
</dbReference>
<dbReference type="Pfam" id="PF12833">
    <property type="entry name" value="HTH_18"/>
    <property type="match status" value="1"/>
</dbReference>
<evidence type="ECO:0000256" key="2">
    <source>
        <dbReference type="ARBA" id="ARBA00023125"/>
    </source>
</evidence>
<comment type="caution">
    <text evidence="5">The sequence shown here is derived from an EMBL/GenBank/DDBJ whole genome shotgun (WGS) entry which is preliminary data.</text>
</comment>
<dbReference type="InterPro" id="IPR018060">
    <property type="entry name" value="HTH_AraC"/>
</dbReference>
<dbReference type="SMART" id="SM00342">
    <property type="entry name" value="HTH_ARAC"/>
    <property type="match status" value="1"/>
</dbReference>
<name>A0ABX9XJT1_9PSED</name>
<keyword evidence="1" id="KW-0805">Transcription regulation</keyword>
<keyword evidence="6" id="KW-1185">Reference proteome</keyword>
<dbReference type="SUPFAM" id="SSF46689">
    <property type="entry name" value="Homeodomain-like"/>
    <property type="match status" value="1"/>
</dbReference>
<sequence>MNWRERRDASGVRYLLETAQDDGVDIQACLAGSAISATALLEPGVTIEAWQELAVIRNLIQQGIKPDFGYRLGRCYHLTSLGLLGFTMLASDNLESALALLDRFQTLALTICPVTTERHPLGLWVFFDERVLPADAQSLVVERGLSGIISLASELMQRNVHPLEVQVKHSAPNQADQHLHAMPYAIQYSTQRNGVLFAQQDMVAPLPQANLSSRFEGERLCTQLIVELDLSPTSSVTVRRVQEVLLESASTLMTSKQVADAIGLSDRTLHRRLAADGKTFAMVNDGIKQKMAERLLTESNISVAAVAQRLGYAEAACFSRAFSRWTGTAPGRWRRSV</sequence>
<keyword evidence="3" id="KW-0804">Transcription</keyword>
<dbReference type="Proteomes" id="UP000275199">
    <property type="component" value="Unassembled WGS sequence"/>
</dbReference>
<reference evidence="5 6" key="1">
    <citation type="submission" date="2018-11" db="EMBL/GenBank/DDBJ databases">
        <authorList>
            <person name="Jang G.I."/>
            <person name="Hwang C.Y."/>
        </authorList>
    </citation>
    <scope>NUCLEOTIDE SEQUENCE [LARGE SCALE GENOMIC DNA]</scope>
    <source>
        <strain evidence="5 6">SSM26</strain>
    </source>
</reference>
<organism evidence="5 6">
    <name type="scientific">Pseudomonas neustonica</name>
    <dbReference type="NCBI Taxonomy" id="2487346"/>
    <lineage>
        <taxon>Bacteria</taxon>
        <taxon>Pseudomonadati</taxon>
        <taxon>Pseudomonadota</taxon>
        <taxon>Gammaproteobacteria</taxon>
        <taxon>Pseudomonadales</taxon>
        <taxon>Pseudomonadaceae</taxon>
        <taxon>Pseudomonas</taxon>
    </lineage>
</organism>
<dbReference type="Pfam" id="PF12625">
    <property type="entry name" value="Arabinose_bd"/>
    <property type="match status" value="1"/>
</dbReference>